<accession>A0A1W1V8M7</accession>
<keyword evidence="3" id="KW-0238">DNA-binding</keyword>
<dbReference type="GO" id="GO:0000160">
    <property type="term" value="P:phosphorelay signal transduction system"/>
    <property type="evidence" value="ECO:0007669"/>
    <property type="project" value="InterPro"/>
</dbReference>
<dbReference type="InterPro" id="IPR011006">
    <property type="entry name" value="CheY-like_superfamily"/>
</dbReference>
<feature type="modified residue" description="4-aspartylphosphate" evidence="1">
    <location>
        <position position="58"/>
    </location>
</feature>
<dbReference type="CDD" id="cd17557">
    <property type="entry name" value="REC_Rcp-like"/>
    <property type="match status" value="1"/>
</dbReference>
<dbReference type="Pfam" id="PF00072">
    <property type="entry name" value="Response_reg"/>
    <property type="match status" value="1"/>
</dbReference>
<dbReference type="RefSeq" id="WP_084048171.1">
    <property type="nucleotide sequence ID" value="NZ_FWWU01000009.1"/>
</dbReference>
<organism evidence="3 4">
    <name type="scientific">Deinococcus hopiensis KR-140</name>
    <dbReference type="NCBI Taxonomy" id="695939"/>
    <lineage>
        <taxon>Bacteria</taxon>
        <taxon>Thermotogati</taxon>
        <taxon>Deinococcota</taxon>
        <taxon>Deinococci</taxon>
        <taxon>Deinococcales</taxon>
        <taxon>Deinococcaceae</taxon>
        <taxon>Deinococcus</taxon>
    </lineage>
</organism>
<dbReference type="STRING" id="695939.SAMN00790413_00518"/>
<dbReference type="Gene3D" id="3.40.50.2300">
    <property type="match status" value="1"/>
</dbReference>
<proteinExistence type="predicted"/>
<name>A0A1W1V8M7_9DEIO</name>
<protein>
    <submittedName>
        <fullName evidence="3">Response regulator containing a CheY-like receiver domain and an HTH DNA-binding domain</fullName>
    </submittedName>
</protein>
<keyword evidence="1" id="KW-0597">Phosphoprotein</keyword>
<dbReference type="GO" id="GO:0003677">
    <property type="term" value="F:DNA binding"/>
    <property type="evidence" value="ECO:0007669"/>
    <property type="project" value="UniProtKB-KW"/>
</dbReference>
<dbReference type="OrthoDB" id="9785718at2"/>
<keyword evidence="4" id="KW-1185">Reference proteome</keyword>
<sequence length="138" mass="15436">MAHRRILLVDDNPKDVELTLTALEDELGAHDVTVAGSGVEALDLLQNAPLLPDLILLDLNMPQMDGLAVLDAIRAEQTTRDIPVVMLTTSGENRDVRESYQHGASAYVVKPMDFGQFRDAIRTITDFWTQLNRRPQLR</sequence>
<evidence type="ECO:0000313" key="3">
    <source>
        <dbReference type="EMBL" id="SMB89708.1"/>
    </source>
</evidence>
<dbReference type="AlphaFoldDB" id="A0A1W1V8M7"/>
<dbReference type="EMBL" id="FWWU01000009">
    <property type="protein sequence ID" value="SMB89708.1"/>
    <property type="molecule type" value="Genomic_DNA"/>
</dbReference>
<dbReference type="PANTHER" id="PTHR44520:SF2">
    <property type="entry name" value="RESPONSE REGULATOR RCP1"/>
    <property type="match status" value="1"/>
</dbReference>
<dbReference type="Proteomes" id="UP000192582">
    <property type="component" value="Unassembled WGS sequence"/>
</dbReference>
<dbReference type="InterPro" id="IPR001789">
    <property type="entry name" value="Sig_transdc_resp-reg_receiver"/>
</dbReference>
<dbReference type="PANTHER" id="PTHR44520">
    <property type="entry name" value="RESPONSE REGULATOR RCP1-RELATED"/>
    <property type="match status" value="1"/>
</dbReference>
<reference evidence="3 4" key="1">
    <citation type="submission" date="2017-04" db="EMBL/GenBank/DDBJ databases">
        <authorList>
            <person name="Afonso C.L."/>
            <person name="Miller P.J."/>
            <person name="Scott M.A."/>
            <person name="Spackman E."/>
            <person name="Goraichik I."/>
            <person name="Dimitrov K.M."/>
            <person name="Suarez D.L."/>
            <person name="Swayne D.E."/>
        </authorList>
    </citation>
    <scope>NUCLEOTIDE SEQUENCE [LARGE SCALE GENOMIC DNA]</scope>
    <source>
        <strain evidence="3 4">KR-140</strain>
    </source>
</reference>
<dbReference type="SMART" id="SM00448">
    <property type="entry name" value="REC"/>
    <property type="match status" value="1"/>
</dbReference>
<dbReference type="InterPro" id="IPR052893">
    <property type="entry name" value="TCS_response_regulator"/>
</dbReference>
<feature type="domain" description="Response regulatory" evidence="2">
    <location>
        <begin position="5"/>
        <end position="125"/>
    </location>
</feature>
<dbReference type="PROSITE" id="PS50110">
    <property type="entry name" value="RESPONSE_REGULATORY"/>
    <property type="match status" value="1"/>
</dbReference>
<dbReference type="SUPFAM" id="SSF52172">
    <property type="entry name" value="CheY-like"/>
    <property type="match status" value="1"/>
</dbReference>
<evidence type="ECO:0000313" key="4">
    <source>
        <dbReference type="Proteomes" id="UP000192582"/>
    </source>
</evidence>
<evidence type="ECO:0000259" key="2">
    <source>
        <dbReference type="PROSITE" id="PS50110"/>
    </source>
</evidence>
<evidence type="ECO:0000256" key="1">
    <source>
        <dbReference type="PROSITE-ProRule" id="PRU00169"/>
    </source>
</evidence>
<gene>
    <name evidence="3" type="ORF">SAMN00790413_00518</name>
</gene>